<proteinExistence type="inferred from homology"/>
<reference evidence="2 3" key="1">
    <citation type="submission" date="2023-11" db="EMBL/GenBank/DDBJ databases">
        <title>Draft genome of Azohydromonas lata strain H1 (DSM1123), a polyhydroxyalkanoate producer.</title>
        <authorList>
            <person name="Traversa D."/>
            <person name="D'Addabbo P."/>
            <person name="Pazzani C."/>
            <person name="Manzari C."/>
            <person name="Chiara M."/>
            <person name="Scrascia M."/>
        </authorList>
    </citation>
    <scope>NUCLEOTIDE SEQUENCE [LARGE SCALE GENOMIC DNA]</scope>
    <source>
        <strain evidence="2 3">H1</strain>
    </source>
</reference>
<dbReference type="RefSeq" id="WP_322466650.1">
    <property type="nucleotide sequence ID" value="NZ_JAXOJX010000032.1"/>
</dbReference>
<dbReference type="InterPro" id="IPR010108">
    <property type="entry name" value="Lycopene_cyclase_b/e"/>
</dbReference>
<comment type="similarity">
    <text evidence="1">Belongs to the lycopene cyclase family.</text>
</comment>
<evidence type="ECO:0000313" key="2">
    <source>
        <dbReference type="EMBL" id="MDZ5458615.1"/>
    </source>
</evidence>
<gene>
    <name evidence="2" type="primary">crtY</name>
    <name evidence="2" type="ORF">SM757_18715</name>
</gene>
<evidence type="ECO:0000256" key="1">
    <source>
        <dbReference type="ARBA" id="ARBA00006599"/>
    </source>
</evidence>
<dbReference type="NCBIfam" id="TIGR01789">
    <property type="entry name" value="lycopene_cycl"/>
    <property type="match status" value="1"/>
</dbReference>
<dbReference type="EMBL" id="JAXOJX010000032">
    <property type="protein sequence ID" value="MDZ5458615.1"/>
    <property type="molecule type" value="Genomic_DNA"/>
</dbReference>
<dbReference type="InterPro" id="IPR036188">
    <property type="entry name" value="FAD/NAD-bd_sf"/>
</dbReference>
<name>A0ABU5IIU7_9BURK</name>
<dbReference type="GO" id="GO:0016853">
    <property type="term" value="F:isomerase activity"/>
    <property type="evidence" value="ECO:0007669"/>
    <property type="project" value="UniProtKB-KW"/>
</dbReference>
<comment type="caution">
    <text evidence="2">The sequence shown here is derived from an EMBL/GenBank/DDBJ whole genome shotgun (WGS) entry which is preliminary data.</text>
</comment>
<dbReference type="NCBIfam" id="TIGR01790">
    <property type="entry name" value="carotene-cycl"/>
    <property type="match status" value="1"/>
</dbReference>
<dbReference type="Proteomes" id="UP001293718">
    <property type="component" value="Unassembled WGS sequence"/>
</dbReference>
<dbReference type="SUPFAM" id="SSF51905">
    <property type="entry name" value="FAD/NAD(P)-binding domain"/>
    <property type="match status" value="1"/>
</dbReference>
<evidence type="ECO:0000313" key="3">
    <source>
        <dbReference type="Proteomes" id="UP001293718"/>
    </source>
</evidence>
<protein>
    <submittedName>
        <fullName evidence="2">Lycopene beta-cyclase CrtY</fullName>
        <ecNumber evidence="2">5.5.1.19</ecNumber>
    </submittedName>
</protein>
<sequence length="401" mass="44105">MPAEHALSLGSALDADVILVGGGLANGLIAWRMWQARPDVHVLLLEAGATLGGNHTWSFHPTDLSAAQRAWIAPLVAHRWDAHEVVFPQCRRVLRGGYASLTSDRFHAQLSAALGNRVRYGVPVASLTPTQVRLADGGVLRAGAVIDGRGLRRSPALSLGHQKFLGQELELREPHGLAHPLLMDAGVDQHDGYRFVYVLPFTATTLLVEDTYYADATTLDVPVLRARIARYVQRHGWQVRRVLREEQGVLPIVLSGDVQAFWREAAGVPCSGLAAGLFHPTTGYSLPDAVALAELLAVQSDLSAAALFQAVRRHAQERWRARGFFRLLNRMLFRSAQPHQRWKVMQRFYGLPESLIARFYAAQLHPLDKLRIVAGKPPVPLGAALRAALDRPSSGRVEVHQ</sequence>
<dbReference type="Gene3D" id="3.50.50.60">
    <property type="entry name" value="FAD/NAD(P)-binding domain"/>
    <property type="match status" value="1"/>
</dbReference>
<dbReference type="EC" id="5.5.1.19" evidence="2"/>
<dbReference type="InterPro" id="IPR008461">
    <property type="entry name" value="CrtY"/>
</dbReference>
<keyword evidence="3" id="KW-1185">Reference proteome</keyword>
<organism evidence="2 3">
    <name type="scientific">Azohydromonas lata</name>
    <dbReference type="NCBI Taxonomy" id="45677"/>
    <lineage>
        <taxon>Bacteria</taxon>
        <taxon>Pseudomonadati</taxon>
        <taxon>Pseudomonadota</taxon>
        <taxon>Betaproteobacteria</taxon>
        <taxon>Burkholderiales</taxon>
        <taxon>Sphaerotilaceae</taxon>
        <taxon>Azohydromonas</taxon>
    </lineage>
</organism>
<dbReference type="Pfam" id="PF05834">
    <property type="entry name" value="Lycopene_cycl"/>
    <property type="match status" value="1"/>
</dbReference>
<keyword evidence="2" id="KW-0413">Isomerase</keyword>
<accession>A0ABU5IIU7</accession>